<feature type="domain" description="EngC GTPase" evidence="5">
    <location>
        <begin position="121"/>
        <end position="262"/>
    </location>
</feature>
<dbReference type="Pfam" id="PF03193">
    <property type="entry name" value="RsgA_GTPase"/>
    <property type="match status" value="1"/>
</dbReference>
<dbReference type="GO" id="GO:0042274">
    <property type="term" value="P:ribosomal small subunit biogenesis"/>
    <property type="evidence" value="ECO:0007669"/>
    <property type="project" value="UniProtKB-UniRule"/>
</dbReference>
<feature type="binding site" evidence="3">
    <location>
        <position position="294"/>
    </location>
    <ligand>
        <name>Zn(2+)</name>
        <dbReference type="ChEBI" id="CHEBI:29105"/>
    </ligand>
</feature>
<dbReference type="EC" id="3.6.1.-" evidence="3"/>
<feature type="domain" description="CP-type G" evidence="6">
    <location>
        <begin position="112"/>
        <end position="264"/>
    </location>
</feature>
<dbReference type="Gene3D" id="3.40.50.300">
    <property type="entry name" value="P-loop containing nucleotide triphosphate hydrolases"/>
    <property type="match status" value="1"/>
</dbReference>
<dbReference type="OrthoDB" id="9809485at2"/>
<reference evidence="8" key="1">
    <citation type="submission" date="2016-10" db="EMBL/GenBank/DDBJ databases">
        <authorList>
            <person name="Varghese N."/>
            <person name="Submissions S."/>
        </authorList>
    </citation>
    <scope>NUCLEOTIDE SEQUENCE [LARGE SCALE GENOMIC DNA]</scope>
    <source>
        <strain evidence="8">CGMCC 4.5579</strain>
    </source>
</reference>
<keyword evidence="3" id="KW-0699">rRNA-binding</keyword>
<accession>A0A1I5PI10</accession>
<feature type="binding site" evidence="3">
    <location>
        <begin position="161"/>
        <end position="164"/>
    </location>
    <ligand>
        <name>GTP</name>
        <dbReference type="ChEBI" id="CHEBI:37565"/>
    </ligand>
</feature>
<dbReference type="GO" id="GO:0005737">
    <property type="term" value="C:cytoplasm"/>
    <property type="evidence" value="ECO:0007669"/>
    <property type="project" value="UniProtKB-SubCell"/>
</dbReference>
<comment type="subcellular location">
    <subcellularLocation>
        <location evidence="3">Cytoplasm</location>
    </subcellularLocation>
</comment>
<comment type="subunit">
    <text evidence="3">Monomer. Associates with 30S ribosomal subunit, binds 16S rRNA.</text>
</comment>
<feature type="binding site" evidence="3">
    <location>
        <begin position="207"/>
        <end position="215"/>
    </location>
    <ligand>
        <name>GTP</name>
        <dbReference type="ChEBI" id="CHEBI:37565"/>
    </ligand>
</feature>
<dbReference type="AlphaFoldDB" id="A0A1I5PI10"/>
<dbReference type="GO" id="GO:0005525">
    <property type="term" value="F:GTP binding"/>
    <property type="evidence" value="ECO:0007669"/>
    <property type="project" value="UniProtKB-UniRule"/>
</dbReference>
<dbReference type="PROSITE" id="PS51721">
    <property type="entry name" value="G_CP"/>
    <property type="match status" value="1"/>
</dbReference>
<comment type="cofactor">
    <cofactor evidence="3">
        <name>Zn(2+)</name>
        <dbReference type="ChEBI" id="CHEBI:29105"/>
    </cofactor>
    <text evidence="3">Binds 1 zinc ion per subunit.</text>
</comment>
<feature type="binding site" evidence="3">
    <location>
        <position position="292"/>
    </location>
    <ligand>
        <name>Zn(2+)</name>
        <dbReference type="ChEBI" id="CHEBI:29105"/>
    </ligand>
</feature>
<feature type="binding site" evidence="3">
    <location>
        <position position="288"/>
    </location>
    <ligand>
        <name>Zn(2+)</name>
        <dbReference type="ChEBI" id="CHEBI:29105"/>
    </ligand>
</feature>
<evidence type="ECO:0000256" key="1">
    <source>
        <dbReference type="ARBA" id="ARBA00022741"/>
    </source>
</evidence>
<evidence type="ECO:0000259" key="5">
    <source>
        <dbReference type="PROSITE" id="PS50936"/>
    </source>
</evidence>
<dbReference type="STRING" id="587909.SAMN05421810_102300"/>
<dbReference type="CDD" id="cd01854">
    <property type="entry name" value="YjeQ_EngC"/>
    <property type="match status" value="1"/>
</dbReference>
<comment type="function">
    <text evidence="3">One of several proteins that assist in the late maturation steps of the functional core of the 30S ribosomal subunit. Helps release RbfA from mature subunits. May play a role in the assembly of ribosomal proteins into the subunit. Circularly permuted GTPase that catalyzes slow GTP hydrolysis, GTPase activity is stimulated by the 30S ribosomal subunit.</text>
</comment>
<dbReference type="GO" id="GO:0046872">
    <property type="term" value="F:metal ion binding"/>
    <property type="evidence" value="ECO:0007669"/>
    <property type="project" value="UniProtKB-KW"/>
</dbReference>
<keyword evidence="3" id="KW-0862">Zinc</keyword>
<dbReference type="EMBL" id="FOWW01000002">
    <property type="protein sequence ID" value="SFP33675.1"/>
    <property type="molecule type" value="Genomic_DNA"/>
</dbReference>
<keyword evidence="2 3" id="KW-0342">GTP-binding</keyword>
<evidence type="ECO:0000256" key="2">
    <source>
        <dbReference type="ARBA" id="ARBA00023134"/>
    </source>
</evidence>
<feature type="binding site" evidence="3">
    <location>
        <position position="303"/>
    </location>
    <ligand>
        <name>Zn(2+)</name>
        <dbReference type="ChEBI" id="CHEBI:29105"/>
    </ligand>
</feature>
<dbReference type="InterPro" id="IPR010914">
    <property type="entry name" value="RsgA_GTPase_dom"/>
</dbReference>
<dbReference type="Gene3D" id="1.10.40.50">
    <property type="entry name" value="Probable gtpase engc, domain 3"/>
    <property type="match status" value="1"/>
</dbReference>
<dbReference type="PANTHER" id="PTHR32120">
    <property type="entry name" value="SMALL RIBOSOMAL SUBUNIT BIOGENESIS GTPASE RSGA"/>
    <property type="match status" value="1"/>
</dbReference>
<dbReference type="NCBIfam" id="TIGR00157">
    <property type="entry name" value="ribosome small subunit-dependent GTPase A"/>
    <property type="match status" value="1"/>
</dbReference>
<evidence type="ECO:0000256" key="3">
    <source>
        <dbReference type="HAMAP-Rule" id="MF_01820"/>
    </source>
</evidence>
<organism evidence="7 8">
    <name type="scientific">Amycolatopsis arida</name>
    <dbReference type="NCBI Taxonomy" id="587909"/>
    <lineage>
        <taxon>Bacteria</taxon>
        <taxon>Bacillati</taxon>
        <taxon>Actinomycetota</taxon>
        <taxon>Actinomycetes</taxon>
        <taxon>Pseudonocardiales</taxon>
        <taxon>Pseudonocardiaceae</taxon>
        <taxon>Amycolatopsis</taxon>
    </lineage>
</organism>
<evidence type="ECO:0000313" key="7">
    <source>
        <dbReference type="EMBL" id="SFP33675.1"/>
    </source>
</evidence>
<dbReference type="InterPro" id="IPR027417">
    <property type="entry name" value="P-loop_NTPase"/>
</dbReference>
<dbReference type="HAMAP" id="MF_01820">
    <property type="entry name" value="GTPase_RsgA"/>
    <property type="match status" value="1"/>
</dbReference>
<dbReference type="InterPro" id="IPR004881">
    <property type="entry name" value="Ribosome_biogen_GTPase_RsgA"/>
</dbReference>
<name>A0A1I5PI10_9PSEU</name>
<dbReference type="Proteomes" id="UP000198727">
    <property type="component" value="Unassembled WGS sequence"/>
</dbReference>
<feature type="compositionally biased region" description="Basic residues" evidence="4">
    <location>
        <begin position="17"/>
        <end position="30"/>
    </location>
</feature>
<dbReference type="PROSITE" id="PS50936">
    <property type="entry name" value="ENGC_GTPASE"/>
    <property type="match status" value="1"/>
</dbReference>
<keyword evidence="3" id="KW-0690">Ribosome biogenesis</keyword>
<proteinExistence type="inferred from homology"/>
<evidence type="ECO:0000313" key="8">
    <source>
        <dbReference type="Proteomes" id="UP000198727"/>
    </source>
</evidence>
<dbReference type="GO" id="GO:0019843">
    <property type="term" value="F:rRNA binding"/>
    <property type="evidence" value="ECO:0007669"/>
    <property type="project" value="UniProtKB-KW"/>
</dbReference>
<keyword evidence="3" id="KW-0694">RNA-binding</keyword>
<keyword evidence="3" id="KW-0963">Cytoplasm</keyword>
<keyword evidence="8" id="KW-1185">Reference proteome</keyword>
<feature type="compositionally biased region" description="Basic and acidic residues" evidence="4">
    <location>
        <begin position="1"/>
        <end position="16"/>
    </location>
</feature>
<keyword evidence="3" id="KW-0479">Metal-binding</keyword>
<dbReference type="RefSeq" id="WP_092529068.1">
    <property type="nucleotide sequence ID" value="NZ_FOWW01000002.1"/>
</dbReference>
<feature type="region of interest" description="Disordered" evidence="4">
    <location>
        <begin position="1"/>
        <end position="35"/>
    </location>
</feature>
<dbReference type="InterPro" id="IPR030378">
    <property type="entry name" value="G_CP_dom"/>
</dbReference>
<dbReference type="SUPFAM" id="SSF52540">
    <property type="entry name" value="P-loop containing nucleoside triphosphate hydrolases"/>
    <property type="match status" value="1"/>
</dbReference>
<protein>
    <recommendedName>
        <fullName evidence="3">Small ribosomal subunit biogenesis GTPase RsgA</fullName>
        <ecNumber evidence="3">3.6.1.-</ecNumber>
    </recommendedName>
</protein>
<keyword evidence="3" id="KW-0378">Hydrolase</keyword>
<evidence type="ECO:0000259" key="6">
    <source>
        <dbReference type="PROSITE" id="PS51721"/>
    </source>
</evidence>
<dbReference type="GO" id="GO:0003924">
    <property type="term" value="F:GTPase activity"/>
    <property type="evidence" value="ECO:0007669"/>
    <property type="project" value="UniProtKB-UniRule"/>
</dbReference>
<gene>
    <name evidence="3" type="primary">rsgA</name>
    <name evidence="7" type="ORF">SAMN05421810_102300</name>
</gene>
<keyword evidence="1 3" id="KW-0547">Nucleotide-binding</keyword>
<evidence type="ECO:0000256" key="4">
    <source>
        <dbReference type="SAM" id="MobiDB-lite"/>
    </source>
</evidence>
<sequence>MARRDWRSLDESDVRVRPGRGSRPRSKRRPAHADARPAMVVGVDRGRWTCALDSDPERLVVAMRARELGRTPVVVGDVVGLVGDVSGQPDTLARIVRVEDRSSVLRRTADDTDPFERVAVANAEQLLIVTALADPPPRTGFVDRCLVACYTGGLEPVLCLTKADLASPDELLAQYADLDVPWVVTRYDQDSPELAERLRGRVSALVGHSGVGKSTLVNRLVPDAGLRTAEVSAVGKGRHTSVSAVALPLPGGGWVVDTPGIRSFGLAHVTPDDIVAAFPEFAAPAEECPPGCGHLGPPEDPDCVLDDVVAAGQARPSRLESLRRLLASRAGVDAETGDPT</sequence>
<comment type="similarity">
    <text evidence="3">Belongs to the TRAFAC class YlqF/YawG GTPase family. RsgA subfamily.</text>
</comment>
<dbReference type="PANTHER" id="PTHR32120:SF11">
    <property type="entry name" value="SMALL RIBOSOMAL SUBUNIT BIOGENESIS GTPASE RSGA 1, MITOCHONDRIAL-RELATED"/>
    <property type="match status" value="1"/>
</dbReference>